<feature type="compositionally biased region" description="Polar residues" evidence="1">
    <location>
        <begin position="290"/>
        <end position="299"/>
    </location>
</feature>
<dbReference type="OrthoDB" id="5569250at2759"/>
<reference evidence="3" key="1">
    <citation type="journal article" date="2021" name="New Phytol.">
        <title>Evolutionary innovations through gain and loss of genes in the ectomycorrhizal Boletales.</title>
        <authorList>
            <person name="Wu G."/>
            <person name="Miyauchi S."/>
            <person name="Morin E."/>
            <person name="Kuo A."/>
            <person name="Drula E."/>
            <person name="Varga T."/>
            <person name="Kohler A."/>
            <person name="Feng B."/>
            <person name="Cao Y."/>
            <person name="Lipzen A."/>
            <person name="Daum C."/>
            <person name="Hundley H."/>
            <person name="Pangilinan J."/>
            <person name="Johnson J."/>
            <person name="Barry K."/>
            <person name="LaButti K."/>
            <person name="Ng V."/>
            <person name="Ahrendt S."/>
            <person name="Min B."/>
            <person name="Choi I.G."/>
            <person name="Park H."/>
            <person name="Plett J.M."/>
            <person name="Magnuson J."/>
            <person name="Spatafora J.W."/>
            <person name="Nagy L.G."/>
            <person name="Henrissat B."/>
            <person name="Grigoriev I.V."/>
            <person name="Yang Z.L."/>
            <person name="Xu J."/>
            <person name="Martin F.M."/>
        </authorList>
    </citation>
    <scope>NUCLEOTIDE SEQUENCE</scope>
    <source>
        <strain evidence="3">KKN 215</strain>
    </source>
</reference>
<gene>
    <name evidence="3" type="ORF">BXZ70DRAFT_1080636</name>
</gene>
<name>A0A8K0UFR6_9AGAR</name>
<organism evidence="3 4">
    <name type="scientific">Cristinia sonorae</name>
    <dbReference type="NCBI Taxonomy" id="1940300"/>
    <lineage>
        <taxon>Eukaryota</taxon>
        <taxon>Fungi</taxon>
        <taxon>Dikarya</taxon>
        <taxon>Basidiomycota</taxon>
        <taxon>Agaricomycotina</taxon>
        <taxon>Agaricomycetes</taxon>
        <taxon>Agaricomycetidae</taxon>
        <taxon>Agaricales</taxon>
        <taxon>Pleurotineae</taxon>
        <taxon>Stephanosporaceae</taxon>
        <taxon>Cristinia</taxon>
    </lineage>
</organism>
<evidence type="ECO:0000313" key="3">
    <source>
        <dbReference type="EMBL" id="KAH8082018.1"/>
    </source>
</evidence>
<protein>
    <recommendedName>
        <fullName evidence="2">Fungal-type protein kinase domain-containing protein</fullName>
    </recommendedName>
</protein>
<feature type="compositionally biased region" description="Low complexity" evidence="1">
    <location>
        <begin position="268"/>
        <end position="278"/>
    </location>
</feature>
<keyword evidence="4" id="KW-1185">Reference proteome</keyword>
<feature type="region of interest" description="Disordered" evidence="1">
    <location>
        <begin position="268"/>
        <end position="311"/>
    </location>
</feature>
<sequence length="932" mass="104095">MPFFLPPQQYYKSEIPPGPRAAYCHANHQPEGAAENKGLGSNIDSNCPRPLATPPRAKFFLSIEPQFTPVAQRMGSGHSESGTPKDQAVKEYLLTLLDDKITRNYSVVRFIEAVWGLRREDLKEPGGGYILPVDSLKAYAGGVYDKTMASNIKVEHSAYEPLTEIFLSIIRQVRTIYGNEDPHLRASFVKTVDHFVQGSFTNPKPDFIWSWLPSHKNQSWLLTALCGGLNKTTTRELIFNTIVDINIVTKSRASTKVSGSSLDFRQTAAPSVVSSSTSGRKRKPVADIPSSPTSTPNTAKRSRTQQHTSTRHAIAERLKLRQENALSSQFVLHVAPEVNPPVAPRISSAPLSTGPSFSISTAPPNENIAAHEIQIIKDLDELGSHGIRSYATGFLVVNYNITLWYIDRMGVVETAPFDFAKDPHLLVYFIAAVTRASMTSLGLSSLLEFPHSHARRVLTCDTSAMYKDANMVLNSAVDIKRDLVKNLEFSIDVNTDSERPRHIVPTYGAVGRATVVIPVVASESTAAKIDVNSSERQKLVIKMSWQSRWRDGEDDIIRDIHTALAANKSRKAFLDNIVNLKASMTRTMQEMELPRAKMFTPGKAYERVCRVVVMPEYLPLTAVKTVAEFKKIFAGVLRGHNAVYEESRILHRDVSVNNIMFHYKEINGRVVAVGVLCDWDLAKRLPPPAVKTIGEDLIKALKGTRDLPDANGFDMLKKTQPTVQQPSGVVAAIDPEKEEKASRYRTGTGPFIALDILLYSRAPFHLYRHDLESFFWVLVWFVATPKTIMWRHSGLALQRPEEYRQGKEWTKAIDDNADPEFKVLCRAIDKLRVSLILPLYFKYTTAEETYAAALKKLEEKNNGRDRDGGGNSAIADDLGWGDAETDSQVASEEEVSSKGYAEVEEEMERSIHATVVEREAILTFKTFFQCLR</sequence>
<dbReference type="EMBL" id="JAEVFJ010000051">
    <property type="protein sequence ID" value="KAH8082018.1"/>
    <property type="molecule type" value="Genomic_DNA"/>
</dbReference>
<dbReference type="SUPFAM" id="SSF56112">
    <property type="entry name" value="Protein kinase-like (PK-like)"/>
    <property type="match status" value="1"/>
</dbReference>
<dbReference type="PANTHER" id="PTHR38248">
    <property type="entry name" value="FUNK1 6"/>
    <property type="match status" value="1"/>
</dbReference>
<dbReference type="PROSITE" id="PS00109">
    <property type="entry name" value="PROTEIN_KINASE_TYR"/>
    <property type="match status" value="1"/>
</dbReference>
<dbReference type="Pfam" id="PF17667">
    <property type="entry name" value="Pkinase_fungal"/>
    <property type="match status" value="2"/>
</dbReference>
<accession>A0A8K0UFR6</accession>
<feature type="domain" description="Fungal-type protein kinase" evidence="2">
    <location>
        <begin position="735"/>
        <end position="781"/>
    </location>
</feature>
<dbReference type="Proteomes" id="UP000813824">
    <property type="component" value="Unassembled WGS sequence"/>
</dbReference>
<dbReference type="InterPro" id="IPR011009">
    <property type="entry name" value="Kinase-like_dom_sf"/>
</dbReference>
<dbReference type="AlphaFoldDB" id="A0A8K0UFR6"/>
<evidence type="ECO:0000256" key="1">
    <source>
        <dbReference type="SAM" id="MobiDB-lite"/>
    </source>
</evidence>
<feature type="domain" description="Fungal-type protein kinase" evidence="2">
    <location>
        <begin position="383"/>
        <end position="686"/>
    </location>
</feature>
<evidence type="ECO:0000313" key="4">
    <source>
        <dbReference type="Proteomes" id="UP000813824"/>
    </source>
</evidence>
<dbReference type="InterPro" id="IPR008266">
    <property type="entry name" value="Tyr_kinase_AS"/>
</dbReference>
<dbReference type="InterPro" id="IPR040976">
    <property type="entry name" value="Pkinase_fungal"/>
</dbReference>
<dbReference type="GO" id="GO:0004672">
    <property type="term" value="F:protein kinase activity"/>
    <property type="evidence" value="ECO:0007669"/>
    <property type="project" value="InterPro"/>
</dbReference>
<evidence type="ECO:0000259" key="2">
    <source>
        <dbReference type="Pfam" id="PF17667"/>
    </source>
</evidence>
<dbReference type="Gene3D" id="1.10.510.10">
    <property type="entry name" value="Transferase(Phosphotransferase) domain 1"/>
    <property type="match status" value="1"/>
</dbReference>
<proteinExistence type="predicted"/>
<dbReference type="PANTHER" id="PTHR38248:SF2">
    <property type="entry name" value="FUNK1 11"/>
    <property type="match status" value="1"/>
</dbReference>
<comment type="caution">
    <text evidence="3">The sequence shown here is derived from an EMBL/GenBank/DDBJ whole genome shotgun (WGS) entry which is preliminary data.</text>
</comment>